<evidence type="ECO:0000313" key="2">
    <source>
        <dbReference type="EMBL" id="XCJ78190.1"/>
    </source>
</evidence>
<feature type="transmembrane region" description="Helical" evidence="1">
    <location>
        <begin position="92"/>
        <end position="109"/>
    </location>
</feature>
<gene>
    <name evidence="2" type="ORF">ABV408_12125</name>
</gene>
<keyword evidence="1" id="KW-0812">Transmembrane</keyword>
<dbReference type="AlphaFoldDB" id="A0AB74UBE6"/>
<reference evidence="2" key="1">
    <citation type="submission" date="2024-06" db="EMBL/GenBank/DDBJ databases">
        <title>Complete genome of Salinicola endophyticus HNIBRBA4755.</title>
        <authorList>
            <person name="Shin S.Y."/>
            <person name="Kang H."/>
            <person name="Song J."/>
        </authorList>
    </citation>
    <scope>NUCLEOTIDE SEQUENCE</scope>
    <source>
        <strain evidence="2">HNIBRBA4755</strain>
    </source>
</reference>
<keyword evidence="1" id="KW-1133">Transmembrane helix</keyword>
<feature type="transmembrane region" description="Helical" evidence="1">
    <location>
        <begin position="69"/>
        <end position="86"/>
    </location>
</feature>
<protein>
    <submittedName>
        <fullName evidence="2">Uncharacterized protein</fullName>
    </submittedName>
</protein>
<keyword evidence="1" id="KW-0472">Membrane</keyword>
<sequence>MPSSQSKPLGAIVLLLAALVGAAVAGYAYVTPLTGVNGSLGALVVIFACLALALMALILMPLKHRGGRIFWRLLALVGLIGTGFAGLLLHQWGIAAAMVLGLIGLILDLRRPTANRRVAHA</sequence>
<feature type="transmembrane region" description="Helical" evidence="1">
    <location>
        <begin position="38"/>
        <end position="62"/>
    </location>
</feature>
<proteinExistence type="predicted"/>
<name>A0AB74UBE6_9GAMM</name>
<evidence type="ECO:0000256" key="1">
    <source>
        <dbReference type="SAM" id="Phobius"/>
    </source>
</evidence>
<accession>A0AB74UBE6</accession>
<dbReference type="RefSeq" id="WP_035471134.1">
    <property type="nucleotide sequence ID" value="NZ_CP159578.1"/>
</dbReference>
<dbReference type="EMBL" id="CP159578">
    <property type="protein sequence ID" value="XCJ78190.1"/>
    <property type="molecule type" value="Genomic_DNA"/>
</dbReference>
<organism evidence="2">
    <name type="scientific">Salinicola endophyticus</name>
    <dbReference type="NCBI Taxonomy" id="1949083"/>
    <lineage>
        <taxon>Bacteria</taxon>
        <taxon>Pseudomonadati</taxon>
        <taxon>Pseudomonadota</taxon>
        <taxon>Gammaproteobacteria</taxon>
        <taxon>Oceanospirillales</taxon>
        <taxon>Halomonadaceae</taxon>
        <taxon>Salinicola</taxon>
    </lineage>
</organism>